<reference evidence="1 2" key="1">
    <citation type="submission" date="2015-09" db="EMBL/GenBank/DDBJ databases">
        <title>Genome announcement of multiple Pseudomonas syringae strains.</title>
        <authorList>
            <person name="Thakur S."/>
            <person name="Wang P.W."/>
            <person name="Gong Y."/>
            <person name="Weir B.S."/>
            <person name="Guttman D.S."/>
        </authorList>
    </citation>
    <scope>NUCLEOTIDE SEQUENCE [LARGE SCALE GENOMIC DNA]</scope>
    <source>
        <strain evidence="1 2">ICMP4331</strain>
    </source>
</reference>
<proteinExistence type="predicted"/>
<dbReference type="EMBL" id="LJQU01000358">
    <property type="protein sequence ID" value="KPX91688.1"/>
    <property type="molecule type" value="Genomic_DNA"/>
</dbReference>
<comment type="caution">
    <text evidence="1">The sequence shown here is derived from an EMBL/GenBank/DDBJ whole genome shotgun (WGS) entry which is preliminary data.</text>
</comment>
<dbReference type="SUPFAM" id="SSF46689">
    <property type="entry name" value="Homeodomain-like"/>
    <property type="match status" value="1"/>
</dbReference>
<organism evidence="1 2">
    <name type="scientific">Pseudomonas amygdali pv. mori</name>
    <dbReference type="NCBI Taxonomy" id="34065"/>
    <lineage>
        <taxon>Bacteria</taxon>
        <taxon>Pseudomonadati</taxon>
        <taxon>Pseudomonadota</taxon>
        <taxon>Gammaproteobacteria</taxon>
        <taxon>Pseudomonadales</taxon>
        <taxon>Pseudomonadaceae</taxon>
        <taxon>Pseudomonas</taxon>
        <taxon>Pseudomonas amygdali</taxon>
    </lineage>
</organism>
<dbReference type="AlphaFoldDB" id="A0A0P9USE3"/>
<evidence type="ECO:0000313" key="1">
    <source>
        <dbReference type="EMBL" id="KPX91688.1"/>
    </source>
</evidence>
<protein>
    <recommendedName>
        <fullName evidence="3">TetR family transcriptional regulator</fullName>
    </recommendedName>
</protein>
<dbReference type="Gene3D" id="1.10.357.10">
    <property type="entry name" value="Tetracycline Repressor, domain 2"/>
    <property type="match status" value="1"/>
</dbReference>
<evidence type="ECO:0000313" key="2">
    <source>
        <dbReference type="Proteomes" id="UP000050420"/>
    </source>
</evidence>
<name>A0A0P9USE3_PSEA0</name>
<evidence type="ECO:0008006" key="3">
    <source>
        <dbReference type="Google" id="ProtNLM"/>
    </source>
</evidence>
<accession>A0A0P9USE3</accession>
<sequence length="37" mass="4308">MMGATHRKIAKEADIPLGSMTYHFNSEDVFVRRDNLR</sequence>
<dbReference type="PATRIC" id="fig|34065.5.peg.1516"/>
<gene>
    <name evidence="1" type="ORF">ALO63_01074</name>
</gene>
<dbReference type="Proteomes" id="UP000050420">
    <property type="component" value="Unassembled WGS sequence"/>
</dbReference>
<dbReference type="InterPro" id="IPR009057">
    <property type="entry name" value="Homeodomain-like_sf"/>
</dbReference>